<evidence type="ECO:0000313" key="4">
    <source>
        <dbReference type="EMBL" id="TII06862.1"/>
    </source>
</evidence>
<evidence type="ECO:0000313" key="2">
    <source>
        <dbReference type="EMBL" id="CYV17669.1"/>
    </source>
</evidence>
<feature type="compositionally biased region" description="Polar residues" evidence="1">
    <location>
        <begin position="41"/>
        <end position="51"/>
    </location>
</feature>
<proteinExistence type="predicted"/>
<evidence type="ECO:0000313" key="5">
    <source>
        <dbReference type="Proteomes" id="UP000072083"/>
    </source>
</evidence>
<dbReference type="RefSeq" id="WP_052506915.1">
    <property type="nucleotide sequence ID" value="NZ_CEEJ01000026.1"/>
</dbReference>
<feature type="region of interest" description="Disordered" evidence="1">
    <location>
        <begin position="27"/>
        <end position="51"/>
    </location>
</feature>
<evidence type="ECO:0000313" key="3">
    <source>
        <dbReference type="EMBL" id="CYV21854.1"/>
    </source>
</evidence>
<dbReference type="EMBL" id="FIGO01000023">
    <property type="protein sequence ID" value="CYV17669.1"/>
    <property type="molecule type" value="Genomic_DNA"/>
</dbReference>
<evidence type="ECO:0000313" key="7">
    <source>
        <dbReference type="Proteomes" id="UP000305785"/>
    </source>
</evidence>
<name>A0A116LSC7_STRSU</name>
<reference evidence="4 7" key="2">
    <citation type="submission" date="2019-04" db="EMBL/GenBank/DDBJ databases">
        <title>Genome analysis of Streptococcus suis strain WUSS330.</title>
        <authorList>
            <person name="Chen H."/>
            <person name="Gao X."/>
            <person name="Wu Z."/>
        </authorList>
    </citation>
    <scope>NUCLEOTIDE SEQUENCE [LARGE SCALE GENOMIC DNA]</scope>
    <source>
        <strain evidence="4 7">WUSS330</strain>
    </source>
</reference>
<gene>
    <name evidence="3" type="ORF">ERS132406_02093</name>
    <name evidence="2" type="ORF">ERS132410_02193</name>
    <name evidence="4" type="ORF">FAJ36_02915</name>
</gene>
<dbReference type="NCBIfam" id="TIGR04197">
    <property type="entry name" value="T7SS_SACOL2603"/>
    <property type="match status" value="1"/>
</dbReference>
<organism evidence="3 5">
    <name type="scientific">Streptococcus suis</name>
    <dbReference type="NCBI Taxonomy" id="1307"/>
    <lineage>
        <taxon>Bacteria</taxon>
        <taxon>Bacillati</taxon>
        <taxon>Bacillota</taxon>
        <taxon>Bacilli</taxon>
        <taxon>Lactobacillales</taxon>
        <taxon>Streptococcaceae</taxon>
        <taxon>Streptococcus</taxon>
    </lineage>
</organism>
<dbReference type="Proteomes" id="UP000073485">
    <property type="component" value="Unassembled WGS sequence"/>
</dbReference>
<sequence>MIENNSYTAQSCATSISQAATRLADQGLSQKDNGSEYLGKTSASSAIDQENQATDQLASQLMQFVRLIQQTDQEFQAVDARLSSQIMEQIEVPTASYSADFTPRSGLF</sequence>
<dbReference type="Proteomes" id="UP000072083">
    <property type="component" value="Unassembled WGS sequence"/>
</dbReference>
<dbReference type="EMBL" id="FIGZ01000039">
    <property type="protein sequence ID" value="CYV21854.1"/>
    <property type="molecule type" value="Genomic_DNA"/>
</dbReference>
<protein>
    <submittedName>
        <fullName evidence="3 4">Type VII secretion effector</fullName>
    </submittedName>
</protein>
<accession>A0A116LSC7</accession>
<evidence type="ECO:0000256" key="1">
    <source>
        <dbReference type="SAM" id="MobiDB-lite"/>
    </source>
</evidence>
<reference evidence="5 6" key="1">
    <citation type="submission" date="2016-02" db="EMBL/GenBank/DDBJ databases">
        <authorList>
            <consortium name="Pathogen Informatics"/>
        </authorList>
    </citation>
    <scope>NUCLEOTIDE SEQUENCE [LARGE SCALE GENOMIC DNA]</scope>
    <source>
        <strain evidence="3 5">LSS44</strain>
        <strain evidence="2 6">LSS48</strain>
    </source>
</reference>
<dbReference type="InterPro" id="IPR021477">
    <property type="entry name" value="TVIIS_effector_SACOL2603_fam"/>
</dbReference>
<dbReference type="AlphaFoldDB" id="A0A116LSC7"/>
<evidence type="ECO:0000313" key="6">
    <source>
        <dbReference type="Proteomes" id="UP000073485"/>
    </source>
</evidence>
<dbReference type="Proteomes" id="UP000305785">
    <property type="component" value="Unassembled WGS sequence"/>
</dbReference>
<dbReference type="EMBL" id="SSXN01000002">
    <property type="protein sequence ID" value="TII06862.1"/>
    <property type="molecule type" value="Genomic_DNA"/>
</dbReference>